<reference evidence="3" key="1">
    <citation type="submission" date="2016-10" db="EMBL/GenBank/DDBJ databases">
        <authorList>
            <person name="Varghese N."/>
            <person name="Submissions S."/>
        </authorList>
    </citation>
    <scope>NUCLEOTIDE SEQUENCE [LARGE SCALE GENOMIC DNA]</scope>
    <source>
        <strain evidence="3">DSM 13327</strain>
    </source>
</reference>
<dbReference type="EMBL" id="FOTS01000002">
    <property type="protein sequence ID" value="SFL34650.1"/>
    <property type="molecule type" value="Genomic_DNA"/>
</dbReference>
<evidence type="ECO:0000313" key="2">
    <source>
        <dbReference type="EMBL" id="SFL34650.1"/>
    </source>
</evidence>
<dbReference type="Proteomes" id="UP000199520">
    <property type="component" value="Unassembled WGS sequence"/>
</dbReference>
<keyword evidence="1" id="KW-1133">Transmembrane helix</keyword>
<organism evidence="2 3">
    <name type="scientific">Pelosinus propionicus DSM 13327</name>
    <dbReference type="NCBI Taxonomy" id="1123291"/>
    <lineage>
        <taxon>Bacteria</taxon>
        <taxon>Bacillati</taxon>
        <taxon>Bacillota</taxon>
        <taxon>Negativicutes</taxon>
        <taxon>Selenomonadales</taxon>
        <taxon>Sporomusaceae</taxon>
        <taxon>Pelosinus</taxon>
    </lineage>
</organism>
<keyword evidence="3" id="KW-1185">Reference proteome</keyword>
<evidence type="ECO:0000256" key="1">
    <source>
        <dbReference type="SAM" id="Phobius"/>
    </source>
</evidence>
<keyword evidence="1" id="KW-0812">Transmembrane</keyword>
<sequence>MLFRIFDCSTNKIENGALRNLSMFSRILRTAYYKTALSAASKKFFFYHSNGRNIHLLKQSTTTIALVLAQFITFFTFFSWYHDSILSCKIPIAPKSTVTINYSLFFLFSLVLCLILAVYAICFFHTPLLLFFLFKKSSLW</sequence>
<evidence type="ECO:0000313" key="3">
    <source>
        <dbReference type="Proteomes" id="UP000199520"/>
    </source>
</evidence>
<gene>
    <name evidence="2" type="ORF">SAMN04490355_100217</name>
</gene>
<name>A0A1I4GYL9_9FIRM</name>
<feature type="transmembrane region" description="Helical" evidence="1">
    <location>
        <begin position="102"/>
        <end position="134"/>
    </location>
</feature>
<accession>A0A1I4GYL9</accession>
<proteinExistence type="predicted"/>
<protein>
    <submittedName>
        <fullName evidence="2">Uncharacterized protein</fullName>
    </submittedName>
</protein>
<feature type="transmembrane region" description="Helical" evidence="1">
    <location>
        <begin position="62"/>
        <end position="82"/>
    </location>
</feature>
<dbReference type="AlphaFoldDB" id="A0A1I4GYL9"/>
<keyword evidence="1" id="KW-0472">Membrane</keyword>